<accession>A0ABQ7YR48</accession>
<dbReference type="Proteomes" id="UP000824890">
    <property type="component" value="Unassembled WGS sequence"/>
</dbReference>
<evidence type="ECO:0000313" key="1">
    <source>
        <dbReference type="EMBL" id="KAH0870692.1"/>
    </source>
</evidence>
<reference evidence="1 2" key="1">
    <citation type="submission" date="2021-05" db="EMBL/GenBank/DDBJ databases">
        <title>Genome Assembly of Synthetic Allotetraploid Brassica napus Reveals Homoeologous Exchanges between Subgenomes.</title>
        <authorList>
            <person name="Davis J.T."/>
        </authorList>
    </citation>
    <scope>NUCLEOTIDE SEQUENCE [LARGE SCALE GENOMIC DNA]</scope>
    <source>
        <strain evidence="2">cv. Da-Ae</strain>
        <tissue evidence="1">Seedling</tissue>
    </source>
</reference>
<dbReference type="SUPFAM" id="SSF50249">
    <property type="entry name" value="Nucleic acid-binding proteins"/>
    <property type="match status" value="1"/>
</dbReference>
<dbReference type="Gene3D" id="2.40.50.140">
    <property type="entry name" value="Nucleic acid-binding proteins"/>
    <property type="match status" value="1"/>
</dbReference>
<dbReference type="InterPro" id="IPR012340">
    <property type="entry name" value="NA-bd_OB-fold"/>
</dbReference>
<proteinExistence type="predicted"/>
<dbReference type="EMBL" id="JAGKQM010000017">
    <property type="protein sequence ID" value="KAH0870692.1"/>
    <property type="molecule type" value="Genomic_DNA"/>
</dbReference>
<comment type="caution">
    <text evidence="1">The sequence shown here is derived from an EMBL/GenBank/DDBJ whole genome shotgun (WGS) entry which is preliminary data.</text>
</comment>
<organism evidence="1 2">
    <name type="scientific">Brassica napus</name>
    <name type="common">Rape</name>
    <dbReference type="NCBI Taxonomy" id="3708"/>
    <lineage>
        <taxon>Eukaryota</taxon>
        <taxon>Viridiplantae</taxon>
        <taxon>Streptophyta</taxon>
        <taxon>Embryophyta</taxon>
        <taxon>Tracheophyta</taxon>
        <taxon>Spermatophyta</taxon>
        <taxon>Magnoliopsida</taxon>
        <taxon>eudicotyledons</taxon>
        <taxon>Gunneridae</taxon>
        <taxon>Pentapetalae</taxon>
        <taxon>rosids</taxon>
        <taxon>malvids</taxon>
        <taxon>Brassicales</taxon>
        <taxon>Brassicaceae</taxon>
        <taxon>Brassiceae</taxon>
        <taxon>Brassica</taxon>
    </lineage>
</organism>
<sequence length="127" mass="14130">MVNSQVLLTDLKAGPCSNVVEVWLRFGEARNVRKGGELMSIDILFVDENSTVTQGSVGANRQLRFMDGLCEGSLYTLTGFEVTRSNTNFRLSDAPFSIRFNEGTKLEKIPASLFSETGFFRSFFLVS</sequence>
<evidence type="ECO:0008006" key="3">
    <source>
        <dbReference type="Google" id="ProtNLM"/>
    </source>
</evidence>
<keyword evidence="2" id="KW-1185">Reference proteome</keyword>
<protein>
    <recommendedName>
        <fullName evidence="3">DUF223 domain-containing protein</fullName>
    </recommendedName>
</protein>
<evidence type="ECO:0000313" key="2">
    <source>
        <dbReference type="Proteomes" id="UP000824890"/>
    </source>
</evidence>
<name>A0ABQ7YR48_BRANA</name>
<gene>
    <name evidence="1" type="ORF">HID58_077714</name>
</gene>